<organism evidence="1">
    <name type="scientific">Tunturiibacter empetritectus</name>
    <dbReference type="NCBI Taxonomy" id="3069691"/>
    <lineage>
        <taxon>Bacteria</taxon>
        <taxon>Pseudomonadati</taxon>
        <taxon>Acidobacteriota</taxon>
        <taxon>Terriglobia</taxon>
        <taxon>Terriglobales</taxon>
        <taxon>Acidobacteriaceae</taxon>
        <taxon>Tunturiibacter</taxon>
    </lineage>
</organism>
<gene>
    <name evidence="1" type="ORF">RBB75_14535</name>
</gene>
<accession>A0AAU7Z9Q6</accession>
<proteinExistence type="predicted"/>
<reference evidence="1" key="2">
    <citation type="journal article" date="2024" name="Environ. Microbiol.">
        <title>Genome analysis and description of Tunturibacter gen. nov. expands the diversity of Terriglobia in tundra soils.</title>
        <authorList>
            <person name="Messyasz A."/>
            <person name="Mannisto M.K."/>
            <person name="Kerkhof L.J."/>
            <person name="Haggblom M.M."/>
        </authorList>
    </citation>
    <scope>NUCLEOTIDE SEQUENCE</scope>
    <source>
        <strain evidence="1">M8UP23</strain>
    </source>
</reference>
<dbReference type="EMBL" id="CP132932">
    <property type="protein sequence ID" value="XCB25653.1"/>
    <property type="molecule type" value="Genomic_DNA"/>
</dbReference>
<reference evidence="1" key="1">
    <citation type="submission" date="2023-08" db="EMBL/GenBank/DDBJ databases">
        <authorList>
            <person name="Messyasz A."/>
            <person name="Mannisto M.K."/>
            <person name="Kerkhof L.J."/>
            <person name="Haggblom M."/>
        </authorList>
    </citation>
    <scope>NUCLEOTIDE SEQUENCE</scope>
    <source>
        <strain evidence="1">M8UP23</strain>
    </source>
</reference>
<evidence type="ECO:0000313" key="1">
    <source>
        <dbReference type="EMBL" id="XCB25653.1"/>
    </source>
</evidence>
<dbReference type="AlphaFoldDB" id="A0AAU7Z9Q6"/>
<protein>
    <submittedName>
        <fullName evidence="1">Uncharacterized protein</fullName>
    </submittedName>
</protein>
<name>A0AAU7Z9Q6_9BACT</name>
<sequence>MNIYTNITEVATAEKKAVVRDTGTINEAVLATLAEAGMVFAGGAEVRCDSSGPATFAM</sequence>
<dbReference type="RefSeq" id="WP_353068499.1">
    <property type="nucleotide sequence ID" value="NZ_CP132932.1"/>
</dbReference>
<dbReference type="KEGG" id="temp:RBB75_14535"/>